<protein>
    <submittedName>
        <fullName evidence="4">Macro domain-containing protein</fullName>
    </submittedName>
</protein>
<dbReference type="InterPro" id="IPR043472">
    <property type="entry name" value="Macro_dom-like"/>
</dbReference>
<organism evidence="2">
    <name type="scientific">Cladocopium goreaui</name>
    <dbReference type="NCBI Taxonomy" id="2562237"/>
    <lineage>
        <taxon>Eukaryota</taxon>
        <taxon>Sar</taxon>
        <taxon>Alveolata</taxon>
        <taxon>Dinophyceae</taxon>
        <taxon>Suessiales</taxon>
        <taxon>Symbiodiniaceae</taxon>
        <taxon>Cladocopium</taxon>
    </lineage>
</organism>
<dbReference type="OrthoDB" id="439895at2759"/>
<gene>
    <name evidence="2" type="ORF">C1SCF055_LOCUS14282</name>
</gene>
<reference evidence="2" key="1">
    <citation type="submission" date="2022-10" db="EMBL/GenBank/DDBJ databases">
        <authorList>
            <person name="Chen Y."/>
            <person name="Dougan E. K."/>
            <person name="Chan C."/>
            <person name="Rhodes N."/>
            <person name="Thang M."/>
        </authorList>
    </citation>
    <scope>NUCLEOTIDE SEQUENCE</scope>
</reference>
<proteinExistence type="predicted"/>
<feature type="compositionally biased region" description="Basic residues" evidence="1">
    <location>
        <begin position="1"/>
        <end position="10"/>
    </location>
</feature>
<comment type="caution">
    <text evidence="2">The sequence shown here is derived from an EMBL/GenBank/DDBJ whole genome shotgun (WGS) entry which is preliminary data.</text>
</comment>
<dbReference type="EMBL" id="CAMXCT030001122">
    <property type="protein sequence ID" value="CAL4774285.1"/>
    <property type="molecule type" value="Genomic_DNA"/>
</dbReference>
<sequence length="407" mass="46037">MAPRRPKGNVRLRSQTPRQLPHRHPDLPVLASDSIAAGNVCIRKYLEEGRDWRKLTPQEVLRHFMACNLPAVSLRRPKREVSGPLIAAAAPPASRRQGLLAAVATGILQAVDQGFYWSRDQKCEGVRIPMSRLVRLPAVKASREVHGGAVCTVSDSLAVDVCLAHAEEERKVALVRITSNWAFTVKHLEMDPLWLRSSYLKALFEMERQIHSPLSTLEEDVAVYTSDVSLLRGPLEEGAPWLPQAQRMDVIWLNLQRNPDVSEKDHYLKEEERVRVMEKFQQLMSLAEQQGVSVLVLPPPRDVWHPSAALGEVLRDAARNTGLQEVIVCKEMPEKFFGRWKDFTDAFKYGIHEVIYDKDLEDRQAVVARLNLKSRSSLEALERYVKAPCTPRMAAFPPKAETSPKTK</sequence>
<evidence type="ECO:0000313" key="4">
    <source>
        <dbReference type="EMBL" id="CAL4774285.1"/>
    </source>
</evidence>
<reference evidence="3" key="2">
    <citation type="submission" date="2024-04" db="EMBL/GenBank/DDBJ databases">
        <authorList>
            <person name="Chen Y."/>
            <person name="Shah S."/>
            <person name="Dougan E. K."/>
            <person name="Thang M."/>
            <person name="Chan C."/>
        </authorList>
    </citation>
    <scope>NUCLEOTIDE SEQUENCE [LARGE SCALE GENOMIC DNA]</scope>
</reference>
<dbReference type="Gene3D" id="3.40.220.10">
    <property type="entry name" value="Leucine Aminopeptidase, subunit E, domain 1"/>
    <property type="match status" value="1"/>
</dbReference>
<dbReference type="AlphaFoldDB" id="A0A9P1FSP3"/>
<evidence type="ECO:0000313" key="3">
    <source>
        <dbReference type="EMBL" id="CAL1140348.1"/>
    </source>
</evidence>
<accession>A0A9P1FSP3</accession>
<feature type="region of interest" description="Disordered" evidence="1">
    <location>
        <begin position="1"/>
        <end position="25"/>
    </location>
</feature>
<dbReference type="EMBL" id="CAMXCT010001122">
    <property type="protein sequence ID" value="CAI3986973.1"/>
    <property type="molecule type" value="Genomic_DNA"/>
</dbReference>
<evidence type="ECO:0000313" key="5">
    <source>
        <dbReference type="Proteomes" id="UP001152797"/>
    </source>
</evidence>
<name>A0A9P1FSP3_9DINO</name>
<evidence type="ECO:0000313" key="2">
    <source>
        <dbReference type="EMBL" id="CAI3986973.1"/>
    </source>
</evidence>
<keyword evidence="5" id="KW-1185">Reference proteome</keyword>
<dbReference type="EMBL" id="CAMXCT020001122">
    <property type="protein sequence ID" value="CAL1140348.1"/>
    <property type="molecule type" value="Genomic_DNA"/>
</dbReference>
<dbReference type="Proteomes" id="UP001152797">
    <property type="component" value="Unassembled WGS sequence"/>
</dbReference>
<evidence type="ECO:0000256" key="1">
    <source>
        <dbReference type="SAM" id="MobiDB-lite"/>
    </source>
</evidence>